<dbReference type="Proteomes" id="UP001341135">
    <property type="component" value="Chromosome"/>
</dbReference>
<dbReference type="RefSeq" id="WP_338251962.1">
    <property type="nucleotide sequence ID" value="NZ_AP028907.1"/>
</dbReference>
<evidence type="ECO:0000313" key="1">
    <source>
        <dbReference type="EMBL" id="BES81129.1"/>
    </source>
</evidence>
<keyword evidence="2" id="KW-1185">Reference proteome</keyword>
<protein>
    <submittedName>
        <fullName evidence="1">Uncharacterized protein</fullName>
    </submittedName>
</protein>
<name>A0ABM8IUD4_9CREN</name>
<gene>
    <name evidence="1" type="ORF">PABY_06960</name>
</gene>
<organism evidence="1 2">
    <name type="scientific">Pyrodictium abyssi</name>
    <dbReference type="NCBI Taxonomy" id="54256"/>
    <lineage>
        <taxon>Archaea</taxon>
        <taxon>Thermoproteota</taxon>
        <taxon>Thermoprotei</taxon>
        <taxon>Desulfurococcales</taxon>
        <taxon>Pyrodictiaceae</taxon>
        <taxon>Pyrodictium</taxon>
    </lineage>
</organism>
<evidence type="ECO:0000313" key="2">
    <source>
        <dbReference type="Proteomes" id="UP001341135"/>
    </source>
</evidence>
<dbReference type="EMBL" id="AP028907">
    <property type="protein sequence ID" value="BES81129.1"/>
    <property type="molecule type" value="Genomic_DNA"/>
</dbReference>
<reference evidence="1 2" key="1">
    <citation type="submission" date="2023-09" db="EMBL/GenBank/DDBJ databases">
        <title>Pyrofollis japonicus gen. nov. sp. nov., a novel member of the family Pyrodictiaceae isolated from the Iheya North hydrothermal field.</title>
        <authorList>
            <person name="Miyazaki U."/>
            <person name="Sanari M."/>
            <person name="Tame A."/>
            <person name="Kitajima M."/>
            <person name="Okamoto A."/>
            <person name="Sawayama S."/>
            <person name="Miyazaki J."/>
            <person name="Takai K."/>
            <person name="Nakagawa S."/>
        </authorList>
    </citation>
    <scope>NUCLEOTIDE SEQUENCE [LARGE SCALE GENOMIC DNA]</scope>
    <source>
        <strain evidence="1 2">AV2</strain>
    </source>
</reference>
<proteinExistence type="predicted"/>
<sequence>MASGALAAAPALALLAASLLVAGILVDRVLPDLMAVVEAVAEGEPDWSLLDRLQRDLADLEEAALRGAVEALNGTPVYVGGERLVLNETQLRLFCWSLYAVDPGLALNLTPCRDVITSEGLAG</sequence>
<dbReference type="GeneID" id="89288722"/>
<accession>A0ABM8IUD4</accession>